<dbReference type="SUPFAM" id="SSF109709">
    <property type="entry name" value="KorB DNA-binding domain-like"/>
    <property type="match status" value="1"/>
</dbReference>
<comment type="caution">
    <text evidence="3">The sequence shown here is derived from an EMBL/GenBank/DDBJ whole genome shotgun (WGS) entry which is preliminary data.</text>
</comment>
<evidence type="ECO:0000313" key="3">
    <source>
        <dbReference type="EMBL" id="PTX36545.1"/>
    </source>
</evidence>
<evidence type="ECO:0000259" key="2">
    <source>
        <dbReference type="SMART" id="SM00470"/>
    </source>
</evidence>
<dbReference type="Gene3D" id="3.90.1530.30">
    <property type="match status" value="1"/>
</dbReference>
<dbReference type="Gene3D" id="1.10.10.2830">
    <property type="match status" value="1"/>
</dbReference>
<keyword evidence="4" id="KW-1185">Reference proteome</keyword>
<accession>A0A2T5ZYB8</accession>
<dbReference type="Proteomes" id="UP000244069">
    <property type="component" value="Unassembled WGS sequence"/>
</dbReference>
<gene>
    <name evidence="3" type="ORF">C8N44_1573</name>
</gene>
<organism evidence="3 4">
    <name type="scientific">Allosediminivita pacifica</name>
    <dbReference type="NCBI Taxonomy" id="1267769"/>
    <lineage>
        <taxon>Bacteria</taxon>
        <taxon>Pseudomonadati</taxon>
        <taxon>Pseudomonadota</taxon>
        <taxon>Alphaproteobacteria</taxon>
        <taxon>Rhodobacterales</taxon>
        <taxon>Paracoccaceae</taxon>
        <taxon>Allosediminivita</taxon>
    </lineage>
</organism>
<dbReference type="EMBL" id="QBKN01000057">
    <property type="protein sequence ID" value="PTX36545.1"/>
    <property type="molecule type" value="Genomic_DNA"/>
</dbReference>
<dbReference type="OrthoDB" id="9813122at2"/>
<dbReference type="InterPro" id="IPR036086">
    <property type="entry name" value="ParB/Sulfiredoxin_sf"/>
</dbReference>
<dbReference type="PANTHER" id="PTHR33375">
    <property type="entry name" value="CHROMOSOME-PARTITIONING PROTEIN PARB-RELATED"/>
    <property type="match status" value="1"/>
</dbReference>
<proteinExistence type="predicted"/>
<reference evidence="3 4" key="1">
    <citation type="submission" date="2018-04" db="EMBL/GenBank/DDBJ databases">
        <title>Genomic Encyclopedia of Archaeal and Bacterial Type Strains, Phase II (KMG-II): from individual species to whole genera.</title>
        <authorList>
            <person name="Goeker M."/>
        </authorList>
    </citation>
    <scope>NUCLEOTIDE SEQUENCE [LARGE SCALE GENOMIC DNA]</scope>
    <source>
        <strain evidence="3 4">DSM 29329</strain>
    </source>
</reference>
<dbReference type="AlphaFoldDB" id="A0A2T5ZYB8"/>
<dbReference type="PANTHER" id="PTHR33375:SF7">
    <property type="entry name" value="CHROMOSOME 2-PARTITIONING PROTEIN PARB-RELATED"/>
    <property type="match status" value="1"/>
</dbReference>
<dbReference type="CDD" id="cd16406">
    <property type="entry name" value="ParB_N_like"/>
    <property type="match status" value="1"/>
</dbReference>
<dbReference type="InterPro" id="IPR050336">
    <property type="entry name" value="Chromosome_partition/occlusion"/>
</dbReference>
<dbReference type="GO" id="GO:0005694">
    <property type="term" value="C:chromosome"/>
    <property type="evidence" value="ECO:0007669"/>
    <property type="project" value="TreeGrafter"/>
</dbReference>
<dbReference type="SUPFAM" id="SSF110849">
    <property type="entry name" value="ParB/Sulfiredoxin"/>
    <property type="match status" value="1"/>
</dbReference>
<sequence length="614" mass="67471">MTKQSIIAADEARFPLSKLSLSSMNPRQNVPAAEVEELAESIWTAGLIQNLAGIMDGNGGAEIVAGGRRLRALQLLAERHADLAQVRPELANPPVRLAPDDSTAQAWAVAENAARRDLHPADEIRAYGKMERNGATPATIARAFAVTEKSVYRRLALAGLPEAVIDALAANEINLSAAACFTISTDEARSLEVLEQCRGNTLSDYQIKKALKPDAVKDTDRRAKFVGIEAYQAAGGRVGGDLFAEETLLDDADILDAVFADRLAEVADSHKRDGWKWVEVSHADYLGYWFLQENGFERIHRETGTLSPEQSERFDELTEQAEADALDEAGQEEFAALNAITEGDYTEMQRAHSGVIIYVDSQGEVQSYEGLIRKADKAEAVAAGVLAKSQHSADDAPKSPISQKLRDDLGRVSRGARQHAALRGPDLLIDLLAYQLSHNLYWSKPFGLSVEDVPNWPTTEADGYALDDRLTENPPRDMYGKDLGKSFRAFRQKGADHMRGELVRFLAAQLRGGDEKLMSLIEKETQPNTRDVWTPTDANFFGRVGGPYMSDLWRDLLDLPADHPTATSFDKLKKGEKAAKLEALFRGDYDLRNALRVTGEQADKIAAWLPEGMA</sequence>
<dbReference type="SMART" id="SM00470">
    <property type="entry name" value="ParB"/>
    <property type="match status" value="1"/>
</dbReference>
<dbReference type="Pfam" id="PF02195">
    <property type="entry name" value="ParB_N"/>
    <property type="match status" value="1"/>
</dbReference>
<dbReference type="RefSeq" id="WP_107978918.1">
    <property type="nucleotide sequence ID" value="NZ_BMEZ01000056.1"/>
</dbReference>
<evidence type="ECO:0000313" key="4">
    <source>
        <dbReference type="Proteomes" id="UP000244069"/>
    </source>
</evidence>
<feature type="domain" description="ParB-like N-terminal" evidence="2">
    <location>
        <begin position="12"/>
        <end position="113"/>
    </location>
</feature>
<name>A0A2T5ZYB8_9RHOB</name>
<protein>
    <submittedName>
        <fullName evidence="3">ParB family chromosome partitioning protein</fullName>
    </submittedName>
</protein>
<dbReference type="InterPro" id="IPR003115">
    <property type="entry name" value="ParB_N"/>
</dbReference>
<feature type="region of interest" description="Disordered" evidence="1">
    <location>
        <begin position="388"/>
        <end position="407"/>
    </location>
</feature>
<dbReference type="GO" id="GO:0007059">
    <property type="term" value="P:chromosome segregation"/>
    <property type="evidence" value="ECO:0007669"/>
    <property type="project" value="TreeGrafter"/>
</dbReference>
<evidence type="ECO:0000256" key="1">
    <source>
        <dbReference type="SAM" id="MobiDB-lite"/>
    </source>
</evidence>